<dbReference type="Proteomes" id="UP000824088">
    <property type="component" value="Unassembled WGS sequence"/>
</dbReference>
<dbReference type="AlphaFoldDB" id="A0A9D1HSL1"/>
<protein>
    <submittedName>
        <fullName evidence="1">Uncharacterized protein</fullName>
    </submittedName>
</protein>
<dbReference type="EMBL" id="DVMN01000029">
    <property type="protein sequence ID" value="HIU20958.1"/>
    <property type="molecule type" value="Genomic_DNA"/>
</dbReference>
<accession>A0A9D1HSL1</accession>
<evidence type="ECO:0000313" key="1">
    <source>
        <dbReference type="EMBL" id="HIU20958.1"/>
    </source>
</evidence>
<organism evidence="1 2">
    <name type="scientific">Candidatus Limadaptatus stercorigallinarum</name>
    <dbReference type="NCBI Taxonomy" id="2840845"/>
    <lineage>
        <taxon>Bacteria</taxon>
        <taxon>Bacillati</taxon>
        <taxon>Bacillota</taxon>
        <taxon>Clostridia</taxon>
        <taxon>Eubacteriales</taxon>
        <taxon>Candidatus Limadaptatus</taxon>
    </lineage>
</organism>
<sequence length="74" mass="8538">MENAHKPLSKIAGENLKCLIKETKYRTQEEFAYAFGTETRTLSRRLNQGVKDIDTLEQLADFLSADIIDLLRHQ</sequence>
<reference evidence="1" key="2">
    <citation type="journal article" date="2021" name="PeerJ">
        <title>Extensive microbial diversity within the chicken gut microbiome revealed by metagenomics and culture.</title>
        <authorList>
            <person name="Gilroy R."/>
            <person name="Ravi A."/>
            <person name="Getino M."/>
            <person name="Pursley I."/>
            <person name="Horton D.L."/>
            <person name="Alikhan N.F."/>
            <person name="Baker D."/>
            <person name="Gharbi K."/>
            <person name="Hall N."/>
            <person name="Watson M."/>
            <person name="Adriaenssens E.M."/>
            <person name="Foster-Nyarko E."/>
            <person name="Jarju S."/>
            <person name="Secka A."/>
            <person name="Antonio M."/>
            <person name="Oren A."/>
            <person name="Chaudhuri R.R."/>
            <person name="La Ragione R."/>
            <person name="Hildebrand F."/>
            <person name="Pallen M.J."/>
        </authorList>
    </citation>
    <scope>NUCLEOTIDE SEQUENCE</scope>
    <source>
        <strain evidence="1">1063</strain>
    </source>
</reference>
<dbReference type="Gene3D" id="1.10.260.40">
    <property type="entry name" value="lambda repressor-like DNA-binding domains"/>
    <property type="match status" value="1"/>
</dbReference>
<dbReference type="InterPro" id="IPR010982">
    <property type="entry name" value="Lambda_DNA-bd_dom_sf"/>
</dbReference>
<dbReference type="SUPFAM" id="SSF47413">
    <property type="entry name" value="lambda repressor-like DNA-binding domains"/>
    <property type="match status" value="1"/>
</dbReference>
<evidence type="ECO:0000313" key="2">
    <source>
        <dbReference type="Proteomes" id="UP000824088"/>
    </source>
</evidence>
<reference evidence="1" key="1">
    <citation type="submission" date="2020-10" db="EMBL/GenBank/DDBJ databases">
        <authorList>
            <person name="Gilroy R."/>
        </authorList>
    </citation>
    <scope>NUCLEOTIDE SEQUENCE</scope>
    <source>
        <strain evidence="1">1063</strain>
    </source>
</reference>
<name>A0A9D1HSL1_9FIRM</name>
<comment type="caution">
    <text evidence="1">The sequence shown here is derived from an EMBL/GenBank/DDBJ whole genome shotgun (WGS) entry which is preliminary data.</text>
</comment>
<proteinExistence type="predicted"/>
<dbReference type="GO" id="GO:0003677">
    <property type="term" value="F:DNA binding"/>
    <property type="evidence" value="ECO:0007669"/>
    <property type="project" value="InterPro"/>
</dbReference>
<gene>
    <name evidence="1" type="ORF">IAD51_01795</name>
</gene>